<protein>
    <submittedName>
        <fullName evidence="2">Uncharacterized protein</fullName>
    </submittedName>
</protein>
<evidence type="ECO:0000313" key="2">
    <source>
        <dbReference type="EMBL" id="MBW0462810.1"/>
    </source>
</evidence>
<proteinExistence type="predicted"/>
<gene>
    <name evidence="2" type="ORF">O181_002525</name>
</gene>
<reference evidence="2" key="1">
    <citation type="submission" date="2021-03" db="EMBL/GenBank/DDBJ databases">
        <title>Draft genome sequence of rust myrtle Austropuccinia psidii MF-1, a brazilian biotype.</title>
        <authorList>
            <person name="Quecine M.C."/>
            <person name="Pachon D.M.R."/>
            <person name="Bonatelli M.L."/>
            <person name="Correr F.H."/>
            <person name="Franceschini L.M."/>
            <person name="Leite T.F."/>
            <person name="Margarido G.R.A."/>
            <person name="Almeida C.A."/>
            <person name="Ferrarezi J.A."/>
            <person name="Labate C.A."/>
        </authorList>
    </citation>
    <scope>NUCLEOTIDE SEQUENCE</scope>
    <source>
        <strain evidence="2">MF-1</strain>
    </source>
</reference>
<accession>A0A9Q3BD72</accession>
<comment type="caution">
    <text evidence="2">The sequence shown here is derived from an EMBL/GenBank/DDBJ whole genome shotgun (WGS) entry which is preliminary data.</text>
</comment>
<sequence>MKVDSEVEMILQKVTSTSKSPVELNPHREVPYLKVKSLKFLLFLSLDWNISHSNRKQSHSEVSNRHIYEPVQAVLHGVQGQVLGNVATNPPRSDELLTYSQNTSQREGNREILQ</sequence>
<dbReference type="EMBL" id="AVOT02000423">
    <property type="protein sequence ID" value="MBW0462810.1"/>
    <property type="molecule type" value="Genomic_DNA"/>
</dbReference>
<dbReference type="Proteomes" id="UP000765509">
    <property type="component" value="Unassembled WGS sequence"/>
</dbReference>
<evidence type="ECO:0000313" key="3">
    <source>
        <dbReference type="Proteomes" id="UP000765509"/>
    </source>
</evidence>
<evidence type="ECO:0000256" key="1">
    <source>
        <dbReference type="SAM" id="MobiDB-lite"/>
    </source>
</evidence>
<keyword evidence="3" id="KW-1185">Reference proteome</keyword>
<feature type="region of interest" description="Disordered" evidence="1">
    <location>
        <begin position="84"/>
        <end position="114"/>
    </location>
</feature>
<organism evidence="2 3">
    <name type="scientific">Austropuccinia psidii MF-1</name>
    <dbReference type="NCBI Taxonomy" id="1389203"/>
    <lineage>
        <taxon>Eukaryota</taxon>
        <taxon>Fungi</taxon>
        <taxon>Dikarya</taxon>
        <taxon>Basidiomycota</taxon>
        <taxon>Pucciniomycotina</taxon>
        <taxon>Pucciniomycetes</taxon>
        <taxon>Pucciniales</taxon>
        <taxon>Sphaerophragmiaceae</taxon>
        <taxon>Austropuccinia</taxon>
    </lineage>
</organism>
<name>A0A9Q3BD72_9BASI</name>
<dbReference type="AlphaFoldDB" id="A0A9Q3BD72"/>